<dbReference type="GO" id="GO:0003676">
    <property type="term" value="F:nucleic acid binding"/>
    <property type="evidence" value="ECO:0007669"/>
    <property type="project" value="InterPro"/>
</dbReference>
<protein>
    <submittedName>
        <fullName evidence="17">Uncharacterized protein</fullName>
    </submittedName>
</protein>
<feature type="compositionally biased region" description="Low complexity" evidence="12">
    <location>
        <begin position="673"/>
        <end position="684"/>
    </location>
</feature>
<evidence type="ECO:0000313" key="17">
    <source>
        <dbReference type="EMBL" id="KAK9811063.1"/>
    </source>
</evidence>
<comment type="caution">
    <text evidence="17">The sequence shown here is derived from an EMBL/GenBank/DDBJ whole genome shotgun (WGS) entry which is preliminary data.</text>
</comment>
<dbReference type="PANTHER" id="PTHR10027:SF10">
    <property type="entry name" value="SLOWPOKE 2, ISOFORM D"/>
    <property type="match status" value="1"/>
</dbReference>
<comment type="catalytic activity">
    <reaction evidence="11">
        <text>K(+)(in) = K(+)(out)</text>
        <dbReference type="Rhea" id="RHEA:29463"/>
        <dbReference type="ChEBI" id="CHEBI:29103"/>
    </reaction>
</comment>
<feature type="transmembrane region" description="Helical" evidence="13">
    <location>
        <begin position="219"/>
        <end position="239"/>
    </location>
</feature>
<feature type="compositionally biased region" description="Polar residues" evidence="12">
    <location>
        <begin position="690"/>
        <end position="700"/>
    </location>
</feature>
<feature type="region of interest" description="Disordered" evidence="12">
    <location>
        <begin position="619"/>
        <end position="774"/>
    </location>
</feature>
<evidence type="ECO:0000256" key="12">
    <source>
        <dbReference type="SAM" id="MobiDB-lite"/>
    </source>
</evidence>
<evidence type="ECO:0000256" key="6">
    <source>
        <dbReference type="ARBA" id="ARBA00022958"/>
    </source>
</evidence>
<name>A0AAW1PR14_9CHLO</name>
<keyword evidence="8" id="KW-0406">Ion transport</keyword>
<organism evidence="17 18">
    <name type="scientific">Symbiochloris irregularis</name>
    <dbReference type="NCBI Taxonomy" id="706552"/>
    <lineage>
        <taxon>Eukaryota</taxon>
        <taxon>Viridiplantae</taxon>
        <taxon>Chlorophyta</taxon>
        <taxon>core chlorophytes</taxon>
        <taxon>Trebouxiophyceae</taxon>
        <taxon>Trebouxiales</taxon>
        <taxon>Trebouxiaceae</taxon>
        <taxon>Symbiochloris</taxon>
    </lineage>
</organism>
<evidence type="ECO:0000259" key="16">
    <source>
        <dbReference type="Pfam" id="PF22614"/>
    </source>
</evidence>
<dbReference type="InterPro" id="IPR002052">
    <property type="entry name" value="DNA_methylase_N6_adenine_CS"/>
</dbReference>
<evidence type="ECO:0000256" key="7">
    <source>
        <dbReference type="ARBA" id="ARBA00022989"/>
    </source>
</evidence>
<dbReference type="Pfam" id="PF07885">
    <property type="entry name" value="Ion_trans_2"/>
    <property type="match status" value="1"/>
</dbReference>
<accession>A0AAW1PR14</accession>
<feature type="transmembrane region" description="Helical" evidence="13">
    <location>
        <begin position="55"/>
        <end position="74"/>
    </location>
</feature>
<evidence type="ECO:0000256" key="1">
    <source>
        <dbReference type="ARBA" id="ARBA00004141"/>
    </source>
</evidence>
<keyword evidence="6" id="KW-0630">Potassium</keyword>
<dbReference type="Gene3D" id="1.10.287.70">
    <property type="match status" value="1"/>
</dbReference>
<keyword evidence="4 13" id="KW-0812">Transmembrane</keyword>
<dbReference type="EMBL" id="JALJOQ010000012">
    <property type="protein sequence ID" value="KAK9811063.1"/>
    <property type="molecule type" value="Genomic_DNA"/>
</dbReference>
<keyword evidence="2" id="KW-0813">Transport</keyword>
<dbReference type="PROSITE" id="PS00092">
    <property type="entry name" value="N6_MTASE"/>
    <property type="match status" value="1"/>
</dbReference>
<dbReference type="GO" id="GO:0032259">
    <property type="term" value="P:methylation"/>
    <property type="evidence" value="ECO:0007669"/>
    <property type="project" value="InterPro"/>
</dbReference>
<evidence type="ECO:0000256" key="11">
    <source>
        <dbReference type="ARBA" id="ARBA00034430"/>
    </source>
</evidence>
<feature type="compositionally biased region" description="Gly residues" evidence="12">
    <location>
        <begin position="741"/>
        <end position="750"/>
    </location>
</feature>
<feature type="domain" description="Calcium-activated potassium channel BK alpha subunit" evidence="14">
    <location>
        <begin position="424"/>
        <end position="517"/>
    </location>
</feature>
<dbReference type="SUPFAM" id="SSF81324">
    <property type="entry name" value="Voltage-gated potassium channels"/>
    <property type="match status" value="1"/>
</dbReference>
<keyword evidence="18" id="KW-1185">Reference proteome</keyword>
<dbReference type="InterPro" id="IPR027359">
    <property type="entry name" value="Volt_channel_dom_sf"/>
</dbReference>
<evidence type="ECO:0000259" key="14">
    <source>
        <dbReference type="Pfam" id="PF03493"/>
    </source>
</evidence>
<feature type="transmembrane region" description="Helical" evidence="13">
    <location>
        <begin position="191"/>
        <end position="212"/>
    </location>
</feature>
<keyword evidence="10" id="KW-0407">Ion channel</keyword>
<dbReference type="GO" id="GO:0008168">
    <property type="term" value="F:methyltransferase activity"/>
    <property type="evidence" value="ECO:0007669"/>
    <property type="project" value="InterPro"/>
</dbReference>
<keyword evidence="7 13" id="KW-1133">Transmembrane helix</keyword>
<evidence type="ECO:0000259" key="15">
    <source>
        <dbReference type="Pfam" id="PF07885"/>
    </source>
</evidence>
<dbReference type="Gene3D" id="1.20.120.350">
    <property type="entry name" value="Voltage-gated potassium channels. Chain C"/>
    <property type="match status" value="1"/>
</dbReference>
<dbReference type="GO" id="GO:0016020">
    <property type="term" value="C:membrane"/>
    <property type="evidence" value="ECO:0007669"/>
    <property type="project" value="UniProtKB-SubCell"/>
</dbReference>
<proteinExistence type="predicted"/>
<feature type="domain" description="RCK N-terminal" evidence="16">
    <location>
        <begin position="295"/>
        <end position="403"/>
    </location>
</feature>
<feature type="compositionally biased region" description="Basic and acidic residues" evidence="12">
    <location>
        <begin position="622"/>
        <end position="652"/>
    </location>
</feature>
<feature type="domain" description="RCK N-terminal" evidence="16">
    <location>
        <begin position="797"/>
        <end position="892"/>
    </location>
</feature>
<evidence type="ECO:0000256" key="5">
    <source>
        <dbReference type="ARBA" id="ARBA00022826"/>
    </source>
</evidence>
<feature type="domain" description="Potassium channel" evidence="15">
    <location>
        <begin position="199"/>
        <end position="269"/>
    </location>
</feature>
<dbReference type="InterPro" id="IPR047871">
    <property type="entry name" value="K_chnl_Slo-like"/>
</dbReference>
<dbReference type="PANTHER" id="PTHR10027">
    <property type="entry name" value="CALCIUM-ACTIVATED POTASSIUM CHANNEL ALPHA CHAIN"/>
    <property type="match status" value="1"/>
</dbReference>
<evidence type="ECO:0000256" key="2">
    <source>
        <dbReference type="ARBA" id="ARBA00022448"/>
    </source>
</evidence>
<evidence type="ECO:0000256" key="13">
    <source>
        <dbReference type="SAM" id="Phobius"/>
    </source>
</evidence>
<evidence type="ECO:0000313" key="18">
    <source>
        <dbReference type="Proteomes" id="UP001465755"/>
    </source>
</evidence>
<dbReference type="InterPro" id="IPR013099">
    <property type="entry name" value="K_chnl_dom"/>
</dbReference>
<dbReference type="Gene3D" id="3.40.50.720">
    <property type="entry name" value="NAD(P)-binding Rossmann-like Domain"/>
    <property type="match status" value="1"/>
</dbReference>
<evidence type="ECO:0000256" key="3">
    <source>
        <dbReference type="ARBA" id="ARBA00022538"/>
    </source>
</evidence>
<evidence type="ECO:0000256" key="8">
    <source>
        <dbReference type="ARBA" id="ARBA00023065"/>
    </source>
</evidence>
<dbReference type="GO" id="GO:0005267">
    <property type="term" value="F:potassium channel activity"/>
    <property type="evidence" value="ECO:0007669"/>
    <property type="project" value="UniProtKB-KW"/>
</dbReference>
<dbReference type="PRINTS" id="PR00169">
    <property type="entry name" value="KCHANNEL"/>
</dbReference>
<evidence type="ECO:0000256" key="4">
    <source>
        <dbReference type="ARBA" id="ARBA00022692"/>
    </source>
</evidence>
<dbReference type="InterPro" id="IPR003148">
    <property type="entry name" value="RCK_N"/>
</dbReference>
<keyword evidence="3" id="KW-0633">Potassium transport</keyword>
<evidence type="ECO:0000256" key="10">
    <source>
        <dbReference type="ARBA" id="ARBA00023303"/>
    </source>
</evidence>
<dbReference type="Pfam" id="PF22614">
    <property type="entry name" value="Slo-like_RCK"/>
    <property type="match status" value="2"/>
</dbReference>
<dbReference type="AlphaFoldDB" id="A0AAW1PR14"/>
<comment type="subcellular location">
    <subcellularLocation>
        <location evidence="1">Membrane</location>
        <topology evidence="1">Multi-pass membrane protein</topology>
    </subcellularLocation>
</comment>
<keyword evidence="5" id="KW-0631">Potassium channel</keyword>
<sequence>MSAETCGFSGEDVSEFAGEAKGRHRMQRHGGLLWRLKLELGSLWQRFNDSPGRRVLHLLQLASSLLFVILYVWSTYSTPAPFSTRAIIDLVLCGVFAVEYLVRYVDAESKLVMVTSLWNILDFLAFFPPLLELVLFHGANVPIRLGQVDFRWFKILRALRVMRVSLLAGELGQMHLTSSGALLSGAASVRLLQLIASVATLLFTASSVIVLLERRPFHDALYFVVTTLTTVGYGDVVALSAWGRMAVLAMISVGVVLIPVQTSQLYQQLTARRSIQGGLPTRRVPTVLLATQLTEVRGFSDFFSEFFQGLEKSALPKNLKMVVLGNRANFEFKAFQELNDRKLTLMEGSALSERDLMRAHAESAHAILLFADRFCDSARNEDLSIQFQVWALKSYTKSVPLYVQCLRASSLQLITPFLDPLRDVIVSVEQTRHRLLALSCMCPGASTLLANLLRRASMPAVEARKPMAAGRKWLRSYFNGCAFKVFDAPVPPSLIKRNFLSVAEWLFRISGLALIGIIRRGTLTLNPGHWKLELGSKLVVMAMSRGEVEAALSRPFTPASLDDAFSANGDRTSETQWREGNVIWRIGDDGKPCRLDIPEGFRTESDSLDIDDVLCVPTDAQLHPDYDPAHHDKHEKREQRKMKHLQEKREPQGKTTRQGRGLGKFLRAEEDPAMATTSMTASMSEDVDESTSAQMSTNPRNEPAPPERTQPPRRNKSHPAPTARNSYEEQLEWTFDSSIDSGGGPNGTEGGPLEPGEYILKQRAGPGGSSSLPRAQTVKLTTADSLEQEESEIDDVEGHVIICGAEESFVPFLQQLRKVEATETPVVVMHPHRPPTIWPLLASMGPTFYIKGQPSSTSSLQKARASHARTLVFLTQMARPPREGKEETATDSAFAAREAVLADAEGLLTCYGVGEEGSSALPHAVVELCFTSSVRFLQPGLLLQGNRYGAFGEGRGGMQPREAQPRKSWQMRRRREQAALRAGLAEWQANPYYCAGRVTVPAILDTFACQCFFNRGMLMDLLRELCGDDGRAGGACLRQMAVPPSLVGATYGALWTRLALGRRVIPLGLFRRKSENPAWRLRYVVTNPPWHERLESHDRVFVLRERGGAWLV</sequence>
<dbReference type="Proteomes" id="UP001465755">
    <property type="component" value="Unassembled WGS sequence"/>
</dbReference>
<keyword evidence="9 13" id="KW-0472">Membrane</keyword>
<reference evidence="17 18" key="1">
    <citation type="journal article" date="2024" name="Nat. Commun.">
        <title>Phylogenomics reveals the evolutionary origins of lichenization in chlorophyte algae.</title>
        <authorList>
            <person name="Puginier C."/>
            <person name="Libourel C."/>
            <person name="Otte J."/>
            <person name="Skaloud P."/>
            <person name="Haon M."/>
            <person name="Grisel S."/>
            <person name="Petersen M."/>
            <person name="Berrin J.G."/>
            <person name="Delaux P.M."/>
            <person name="Dal Grande F."/>
            <person name="Keller J."/>
        </authorList>
    </citation>
    <scope>NUCLEOTIDE SEQUENCE [LARGE SCALE GENOMIC DNA]</scope>
    <source>
        <strain evidence="17 18">SAG 2036</strain>
    </source>
</reference>
<dbReference type="InterPro" id="IPR003929">
    <property type="entry name" value="K_chnl_BK_asu"/>
</dbReference>
<dbReference type="Pfam" id="PF03493">
    <property type="entry name" value="BK_channel_a"/>
    <property type="match status" value="1"/>
</dbReference>
<evidence type="ECO:0000256" key="9">
    <source>
        <dbReference type="ARBA" id="ARBA00023136"/>
    </source>
</evidence>
<gene>
    <name evidence="17" type="ORF">WJX73_010450</name>
</gene>
<feature type="transmembrane region" description="Helical" evidence="13">
    <location>
        <begin position="117"/>
        <end position="136"/>
    </location>
</feature>
<feature type="transmembrane region" description="Helical" evidence="13">
    <location>
        <begin position="86"/>
        <end position="105"/>
    </location>
</feature>